<dbReference type="GO" id="GO:0003677">
    <property type="term" value="F:DNA binding"/>
    <property type="evidence" value="ECO:0007669"/>
    <property type="project" value="UniProtKB-KW"/>
</dbReference>
<comment type="caution">
    <text evidence="3">The sequence shown here is derived from an EMBL/GenBank/DDBJ whole genome shotgun (WGS) entry which is preliminary data.</text>
</comment>
<reference evidence="3 4" key="1">
    <citation type="submission" date="2018-06" db="EMBL/GenBank/DDBJ databases">
        <title>Genomic Encyclopedia of Type Strains, Phase IV (KMG-IV): sequencing the most valuable type-strain genomes for metagenomic binning, comparative biology and taxonomic classification.</title>
        <authorList>
            <person name="Goeker M."/>
        </authorList>
    </citation>
    <scope>NUCLEOTIDE SEQUENCE [LARGE SCALE GENOMIC DNA]</scope>
    <source>
        <strain evidence="3 4">DSM 15140</strain>
    </source>
</reference>
<evidence type="ECO:0000259" key="2">
    <source>
        <dbReference type="PROSITE" id="PS50995"/>
    </source>
</evidence>
<dbReference type="OrthoDB" id="2389730at2"/>
<dbReference type="EMBL" id="QNRI01000008">
    <property type="protein sequence ID" value="RBO95401.1"/>
    <property type="molecule type" value="Genomic_DNA"/>
</dbReference>
<feature type="domain" description="HTH marR-type" evidence="2">
    <location>
        <begin position="1"/>
        <end position="137"/>
    </location>
</feature>
<dbReference type="InterPro" id="IPR000835">
    <property type="entry name" value="HTH_MarR-typ"/>
</dbReference>
<dbReference type="RefSeq" id="WP_113869423.1">
    <property type="nucleotide sequence ID" value="NZ_BAABQN010000015.1"/>
</dbReference>
<name>A0A366DZ62_9BACI</name>
<proteinExistence type="predicted"/>
<keyword evidence="4" id="KW-1185">Reference proteome</keyword>
<dbReference type="Proteomes" id="UP000252254">
    <property type="component" value="Unassembled WGS sequence"/>
</dbReference>
<dbReference type="Pfam" id="PF01047">
    <property type="entry name" value="MarR"/>
    <property type="match status" value="1"/>
</dbReference>
<dbReference type="PRINTS" id="PR00598">
    <property type="entry name" value="HTHMARR"/>
</dbReference>
<keyword evidence="1 3" id="KW-0238">DNA-binding</keyword>
<dbReference type="PANTHER" id="PTHR33164">
    <property type="entry name" value="TRANSCRIPTIONAL REGULATOR, MARR FAMILY"/>
    <property type="match status" value="1"/>
</dbReference>
<protein>
    <submittedName>
        <fullName evidence="3">DNA-binding MarR family transcriptional regulator</fullName>
    </submittedName>
</protein>
<dbReference type="GO" id="GO:0003700">
    <property type="term" value="F:DNA-binding transcription factor activity"/>
    <property type="evidence" value="ECO:0007669"/>
    <property type="project" value="InterPro"/>
</dbReference>
<organism evidence="3 4">
    <name type="scientific">Paraliobacillus ryukyuensis</name>
    <dbReference type="NCBI Taxonomy" id="200904"/>
    <lineage>
        <taxon>Bacteria</taxon>
        <taxon>Bacillati</taxon>
        <taxon>Bacillota</taxon>
        <taxon>Bacilli</taxon>
        <taxon>Bacillales</taxon>
        <taxon>Bacillaceae</taxon>
        <taxon>Paraliobacillus</taxon>
    </lineage>
</organism>
<dbReference type="STRING" id="200904.GCA_900168775_02884"/>
<dbReference type="AlphaFoldDB" id="A0A366DZ62"/>
<accession>A0A366DZ62</accession>
<evidence type="ECO:0000313" key="3">
    <source>
        <dbReference type="EMBL" id="RBO95401.1"/>
    </source>
</evidence>
<dbReference type="PROSITE" id="PS50995">
    <property type="entry name" value="HTH_MARR_2"/>
    <property type="match status" value="1"/>
</dbReference>
<dbReference type="SUPFAM" id="SSF46785">
    <property type="entry name" value="Winged helix' DNA-binding domain"/>
    <property type="match status" value="1"/>
</dbReference>
<evidence type="ECO:0000313" key="4">
    <source>
        <dbReference type="Proteomes" id="UP000252254"/>
    </source>
</evidence>
<dbReference type="Gene3D" id="1.10.10.10">
    <property type="entry name" value="Winged helix-like DNA-binding domain superfamily/Winged helix DNA-binding domain"/>
    <property type="match status" value="1"/>
</dbReference>
<dbReference type="GO" id="GO:0006950">
    <property type="term" value="P:response to stress"/>
    <property type="evidence" value="ECO:0007669"/>
    <property type="project" value="TreeGrafter"/>
</dbReference>
<dbReference type="InterPro" id="IPR039422">
    <property type="entry name" value="MarR/SlyA-like"/>
</dbReference>
<gene>
    <name evidence="3" type="ORF">DES48_108112</name>
</gene>
<dbReference type="SMART" id="SM00347">
    <property type="entry name" value="HTH_MARR"/>
    <property type="match status" value="1"/>
</dbReference>
<evidence type="ECO:0000256" key="1">
    <source>
        <dbReference type="ARBA" id="ARBA00023125"/>
    </source>
</evidence>
<dbReference type="InterPro" id="IPR036390">
    <property type="entry name" value="WH_DNA-bd_sf"/>
</dbReference>
<sequence length="148" mass="17142">MNNTDAIDQLEVEMALLARRITAMAADKKKAFHRSAYLLLRTLDNHGETGVKRLATLLQLDISTVSRQAALLEKDNLIIRIPNPADKRSYYYKISEDGVKQLAVYKQRRKAIFSEMLKDWSEQDQADFSRLLQKFNQTAHAMYQDNHK</sequence>
<dbReference type="PANTHER" id="PTHR33164:SF57">
    <property type="entry name" value="MARR-FAMILY TRANSCRIPTIONAL REGULATOR"/>
    <property type="match status" value="1"/>
</dbReference>
<dbReference type="InterPro" id="IPR036388">
    <property type="entry name" value="WH-like_DNA-bd_sf"/>
</dbReference>